<evidence type="ECO:0000259" key="8">
    <source>
        <dbReference type="PROSITE" id="PS50109"/>
    </source>
</evidence>
<dbReference type="InterPro" id="IPR003594">
    <property type="entry name" value="HATPase_dom"/>
</dbReference>
<accession>A0A844FVT0</accession>
<dbReference type="SUPFAM" id="SSF55874">
    <property type="entry name" value="ATPase domain of HSP90 chaperone/DNA topoisomerase II/histidine kinase"/>
    <property type="match status" value="1"/>
</dbReference>
<dbReference type="SUPFAM" id="SSF47384">
    <property type="entry name" value="Homodimeric domain of signal transducing histidine kinase"/>
    <property type="match status" value="1"/>
</dbReference>
<dbReference type="Gene3D" id="3.40.50.150">
    <property type="entry name" value="Vaccinia Virus protein VP39"/>
    <property type="match status" value="1"/>
</dbReference>
<dbReference type="InterPro" id="IPR035909">
    <property type="entry name" value="CheB_C"/>
</dbReference>
<evidence type="ECO:0000256" key="4">
    <source>
        <dbReference type="ARBA" id="ARBA00023012"/>
    </source>
</evidence>
<dbReference type="SMART" id="SM00387">
    <property type="entry name" value="HATPase_c"/>
    <property type="match status" value="1"/>
</dbReference>
<dbReference type="InterPro" id="IPR005467">
    <property type="entry name" value="His_kinase_dom"/>
</dbReference>
<dbReference type="InterPro" id="IPR011006">
    <property type="entry name" value="CheY-like_superfamily"/>
</dbReference>
<comment type="caution">
    <text evidence="12">The sequence shown here is derived from an EMBL/GenBank/DDBJ whole genome shotgun (WGS) entry which is preliminary data.</text>
</comment>
<dbReference type="Pfam" id="PF13596">
    <property type="entry name" value="PAS_10"/>
    <property type="match status" value="1"/>
</dbReference>
<dbReference type="SMART" id="SM00138">
    <property type="entry name" value="MeTrc"/>
    <property type="match status" value="1"/>
</dbReference>
<dbReference type="PANTHER" id="PTHR24422:SF27">
    <property type="entry name" value="PROTEIN-GLUTAMATE O-METHYLTRANSFERASE"/>
    <property type="match status" value="1"/>
</dbReference>
<feature type="active site" evidence="5">
    <location>
        <position position="151"/>
    </location>
</feature>
<comment type="catalytic activity">
    <reaction evidence="1">
        <text>ATP + protein L-histidine = ADP + protein N-phospho-L-histidine.</text>
        <dbReference type="EC" id="2.7.13.3"/>
    </reaction>
</comment>
<dbReference type="PROSITE" id="PS50122">
    <property type="entry name" value="CHEB"/>
    <property type="match status" value="1"/>
</dbReference>
<dbReference type="InterPro" id="IPR000780">
    <property type="entry name" value="CheR_MeTrfase"/>
</dbReference>
<evidence type="ECO:0000313" key="12">
    <source>
        <dbReference type="EMBL" id="MST90158.1"/>
    </source>
</evidence>
<evidence type="ECO:0000259" key="11">
    <source>
        <dbReference type="PROSITE" id="PS50123"/>
    </source>
</evidence>
<dbReference type="PROSITE" id="PS50109">
    <property type="entry name" value="HIS_KIN"/>
    <property type="match status" value="1"/>
</dbReference>
<dbReference type="CDD" id="cd00082">
    <property type="entry name" value="HisKA"/>
    <property type="match status" value="1"/>
</dbReference>
<evidence type="ECO:0000256" key="3">
    <source>
        <dbReference type="ARBA" id="ARBA00022777"/>
    </source>
</evidence>
<dbReference type="GO" id="GO:0008984">
    <property type="term" value="F:protein-glutamate methylesterase activity"/>
    <property type="evidence" value="ECO:0007669"/>
    <property type="project" value="InterPro"/>
</dbReference>
<dbReference type="SUPFAM" id="SSF53335">
    <property type="entry name" value="S-adenosyl-L-methionine-dependent methyltransferases"/>
    <property type="match status" value="1"/>
</dbReference>
<feature type="active site" evidence="5">
    <location>
        <position position="33"/>
    </location>
</feature>
<dbReference type="InterPro" id="IPR001789">
    <property type="entry name" value="Sig_transdc_resp-reg_receiver"/>
</dbReference>
<dbReference type="InterPro" id="IPR036890">
    <property type="entry name" value="HATPase_C_sf"/>
</dbReference>
<keyword evidence="5" id="KW-0145">Chemotaxis</keyword>
<keyword evidence="13" id="KW-1185">Reference proteome</keyword>
<dbReference type="InterPro" id="IPR036097">
    <property type="entry name" value="HisK_dim/P_sf"/>
</dbReference>
<evidence type="ECO:0000313" key="13">
    <source>
        <dbReference type="Proteomes" id="UP000442619"/>
    </source>
</evidence>
<keyword evidence="4" id="KW-0902">Two-component regulatory system</keyword>
<dbReference type="EC" id="2.7.13.3" evidence="2"/>
<feature type="domain" description="CheB-type methylesterase" evidence="10">
    <location>
        <begin position="24"/>
        <end position="202"/>
    </location>
</feature>
<proteinExistence type="predicted"/>
<dbReference type="InterPro" id="IPR022641">
    <property type="entry name" value="CheR_N"/>
</dbReference>
<feature type="domain" description="Response regulatory" evidence="9">
    <location>
        <begin position="1124"/>
        <end position="1245"/>
    </location>
</feature>
<dbReference type="Proteomes" id="UP000442619">
    <property type="component" value="Unassembled WGS sequence"/>
</dbReference>
<feature type="active site" evidence="5">
    <location>
        <position position="60"/>
    </location>
</feature>
<dbReference type="SUPFAM" id="SSF52172">
    <property type="entry name" value="CheY-like"/>
    <property type="match status" value="1"/>
</dbReference>
<sequence>MRRINMNQNNAKTTLVAKNVEVRPHCVVGIGASAGGLEALQQLLTFLPSDTGMAYVIIQHLSPDHKSLLVDILGKYTSMPVVEAKDGMKVERNTIYMLPPKYNIEIVSDTLYLSEYNHTHINHPIDIFLRSLASAYENKSVAVILSGTGSDGTNGIRSIKEQNGVIIVQSPESAKFDGMPRNAIATGFVDLVLSPDAIAREMSHISASMMNVNKDIELTDNDLMNKVFSILQSVTNVNYTYYKQTTVLRRIERRIVITHNRNLKEYVTYLNNNPEEAKILGKEVLIGVTRFFRDPDYFDVLKERVVKKIVQEASPSDLIRVWVAGCSTGEEAYSIAILFAEVMEELNMQRDIKIFATDLDADSVNFAGRGVYGDNIIEDVSVARLSRFFTRRGSKYTVNHEIRRMLIFAQHNVFQDPPFGKLDLISCRNLLIYFQNVLQKDLFSIFHMALKDKGFLFLGRSESVSTYDNVFKVYCANEKIFIHDASGKMPKHDRISYSLQSVEDYLSPVATYHASSRDVDHQYTSQELDTKVLEDLMPACVVINEKNELEHSYGDCSLFITIPTGKVTLDIFQLVRNDLKIAVSKALKEAREKQKRVAYDEVPVLLEKDPEYISIVATPLTDKLGDRTSMTAIAFIREKRPVTKDMSVYKVDTAASERISDLERELSITQENLKNTVTELESVNAELQAANEELLTANEELQSSNEELQSVNEELYTVNSEYQSKVQELASVNDDMANFLSTTLVGIIMVDRDLNIRKFTEYITSEFNLADQDVGRSLRYIAYNFATINLIDLCHQVLIDLKPVEIHCASVTGKTYLLRISPYRAVSKQEDNKAPVSGLVLTFVDTTSQANSMAQVEEMAKALKAATENSKAKEAFLSHMSHDMRTPMTAISGLTDLTLHMDLPEKARENLKKINVSSHYLLNMIEEVLETSQLNAGKTVPVFEVMNENSVFDDVNAIISPKAKDSSLHYESHFENCQGRYVLIDSEHLTRILVNLLTNALKFTSEGGHVSFVGKASYKDGKVTHVYTIKDDGKGMSANFQKRMFLPFEQEDEVNETRDGTGLGLYIVKTLVDLLDGTITCSSTPGKGTTFTLTFQFDLATDEQIHISEKANDSFESVILKGKNVLVAEDNQLNAEVIMEILAEKGVHSELARDGEEVVEMFINGGAYHYQAIIMDIMMPIKNGFDAAREIRSVDSPDAMTIPIIALTADSFAVTEEKCLASGMNGHLSKPIDTERLFMLLSREFERAEKQDQKEA</sequence>
<keyword evidence="3" id="KW-0418">Kinase</keyword>
<feature type="coiled-coil region" evidence="7">
    <location>
        <begin position="659"/>
        <end position="718"/>
    </location>
</feature>
<evidence type="ECO:0000256" key="2">
    <source>
        <dbReference type="ARBA" id="ARBA00012438"/>
    </source>
</evidence>
<dbReference type="InterPro" id="IPR029063">
    <property type="entry name" value="SAM-dependent_MTases_sf"/>
</dbReference>
<evidence type="ECO:0000259" key="9">
    <source>
        <dbReference type="PROSITE" id="PS50110"/>
    </source>
</evidence>
<dbReference type="InterPro" id="IPR022642">
    <property type="entry name" value="CheR_C"/>
</dbReference>
<dbReference type="Pfam" id="PF03705">
    <property type="entry name" value="CheR_N"/>
    <property type="match status" value="1"/>
</dbReference>
<dbReference type="Pfam" id="PF01339">
    <property type="entry name" value="CheB_methylest"/>
    <property type="match status" value="1"/>
</dbReference>
<dbReference type="AlphaFoldDB" id="A0A844FVT0"/>
<dbReference type="GO" id="GO:0000155">
    <property type="term" value="F:phosphorelay sensor kinase activity"/>
    <property type="evidence" value="ECO:0007669"/>
    <property type="project" value="InterPro"/>
</dbReference>
<dbReference type="PROSITE" id="PS50123">
    <property type="entry name" value="CHER"/>
    <property type="match status" value="1"/>
</dbReference>
<dbReference type="GO" id="GO:0006935">
    <property type="term" value="P:chemotaxis"/>
    <property type="evidence" value="ECO:0007669"/>
    <property type="project" value="UniProtKB-UniRule"/>
</dbReference>
<dbReference type="CDD" id="cd17546">
    <property type="entry name" value="REC_hyHK_CKI1_RcsC-like"/>
    <property type="match status" value="1"/>
</dbReference>
<dbReference type="PRINTS" id="PR00996">
    <property type="entry name" value="CHERMTFRASE"/>
</dbReference>
<feature type="modified residue" description="4-aspartylphosphate" evidence="6">
    <location>
        <position position="1176"/>
    </location>
</feature>
<dbReference type="Gene3D" id="3.30.565.10">
    <property type="entry name" value="Histidine kinase-like ATPase, C-terminal domain"/>
    <property type="match status" value="1"/>
</dbReference>
<keyword evidence="5" id="KW-0378">Hydrolase</keyword>
<evidence type="ECO:0000256" key="1">
    <source>
        <dbReference type="ARBA" id="ARBA00000085"/>
    </source>
</evidence>
<dbReference type="Pfam" id="PF01739">
    <property type="entry name" value="CheR"/>
    <property type="match status" value="1"/>
</dbReference>
<feature type="domain" description="Histidine kinase" evidence="8">
    <location>
        <begin position="879"/>
        <end position="1099"/>
    </location>
</feature>
<gene>
    <name evidence="12" type="ORF">FYJ79_11390</name>
</gene>
<dbReference type="GO" id="GO:0000156">
    <property type="term" value="F:phosphorelay response regulator activity"/>
    <property type="evidence" value="ECO:0007669"/>
    <property type="project" value="InterPro"/>
</dbReference>
<keyword evidence="3" id="KW-0808">Transferase</keyword>
<organism evidence="12 13">
    <name type="scientific">Sharpea porci</name>
    <dbReference type="NCBI Taxonomy" id="2652286"/>
    <lineage>
        <taxon>Bacteria</taxon>
        <taxon>Bacillati</taxon>
        <taxon>Bacillota</taxon>
        <taxon>Erysipelotrichia</taxon>
        <taxon>Erysipelotrichales</taxon>
        <taxon>Coprobacillaceae</taxon>
        <taxon>Sharpea</taxon>
    </lineage>
</organism>
<evidence type="ECO:0000256" key="5">
    <source>
        <dbReference type="PROSITE-ProRule" id="PRU00050"/>
    </source>
</evidence>
<feature type="domain" description="CheR-type methyltransferase" evidence="11">
    <location>
        <begin position="230"/>
        <end position="464"/>
    </location>
</feature>
<dbReference type="PANTHER" id="PTHR24422">
    <property type="entry name" value="CHEMOTAXIS PROTEIN METHYLTRANSFERASE"/>
    <property type="match status" value="1"/>
</dbReference>
<evidence type="ECO:0000259" key="10">
    <source>
        <dbReference type="PROSITE" id="PS50122"/>
    </source>
</evidence>
<dbReference type="InterPro" id="IPR050903">
    <property type="entry name" value="Bact_Chemotaxis_MeTrfase"/>
</dbReference>
<dbReference type="Gene3D" id="3.40.50.180">
    <property type="entry name" value="Methylesterase CheB, C-terminal domain"/>
    <property type="match status" value="1"/>
</dbReference>
<keyword evidence="6" id="KW-0597">Phosphoprotein</keyword>
<dbReference type="Gene3D" id="1.10.287.130">
    <property type="match status" value="1"/>
</dbReference>
<dbReference type="GO" id="GO:0005737">
    <property type="term" value="C:cytoplasm"/>
    <property type="evidence" value="ECO:0007669"/>
    <property type="project" value="InterPro"/>
</dbReference>
<dbReference type="InterPro" id="IPR003661">
    <property type="entry name" value="HisK_dim/P_dom"/>
</dbReference>
<dbReference type="GO" id="GO:0008757">
    <property type="term" value="F:S-adenosylmethionine-dependent methyltransferase activity"/>
    <property type="evidence" value="ECO:0007669"/>
    <property type="project" value="InterPro"/>
</dbReference>
<protein>
    <recommendedName>
        <fullName evidence="2">histidine kinase</fullName>
        <ecNumber evidence="2">2.7.13.3</ecNumber>
    </recommendedName>
</protein>
<dbReference type="SMART" id="SM00448">
    <property type="entry name" value="REC"/>
    <property type="match status" value="1"/>
</dbReference>
<dbReference type="Pfam" id="PF00512">
    <property type="entry name" value="HisKA"/>
    <property type="match status" value="1"/>
</dbReference>
<name>A0A844FVT0_9FIRM</name>
<dbReference type="Pfam" id="PF02518">
    <property type="entry name" value="HATPase_c"/>
    <property type="match status" value="1"/>
</dbReference>
<dbReference type="Pfam" id="PF00072">
    <property type="entry name" value="Response_reg"/>
    <property type="match status" value="1"/>
</dbReference>
<evidence type="ECO:0000256" key="7">
    <source>
        <dbReference type="SAM" id="Coils"/>
    </source>
</evidence>
<reference evidence="12 13" key="1">
    <citation type="submission" date="2019-08" db="EMBL/GenBank/DDBJ databases">
        <title>In-depth cultivation of the pig gut microbiome towards novel bacterial diversity and tailored functional studies.</title>
        <authorList>
            <person name="Wylensek D."/>
            <person name="Hitch T.C.A."/>
            <person name="Clavel T."/>
        </authorList>
    </citation>
    <scope>NUCLEOTIDE SEQUENCE [LARGE SCALE GENOMIC DNA]</scope>
    <source>
        <strain evidence="12 13">CA-Schmier-601-WT-3</strain>
    </source>
</reference>
<dbReference type="PROSITE" id="PS50110">
    <property type="entry name" value="RESPONSE_REGULATORY"/>
    <property type="match status" value="1"/>
</dbReference>
<dbReference type="CDD" id="cd16434">
    <property type="entry name" value="CheB-CheR_fusion"/>
    <property type="match status" value="1"/>
</dbReference>
<dbReference type="InterPro" id="IPR000673">
    <property type="entry name" value="Sig_transdc_resp-reg_Me-estase"/>
</dbReference>
<dbReference type="SUPFAM" id="SSF52738">
    <property type="entry name" value="Methylesterase CheB, C-terminal domain"/>
    <property type="match status" value="1"/>
</dbReference>
<evidence type="ECO:0000256" key="6">
    <source>
        <dbReference type="PROSITE-ProRule" id="PRU00169"/>
    </source>
</evidence>
<dbReference type="Gene3D" id="3.40.50.2300">
    <property type="match status" value="1"/>
</dbReference>
<dbReference type="EMBL" id="VUNM01000040">
    <property type="protein sequence ID" value="MST90158.1"/>
    <property type="molecule type" value="Genomic_DNA"/>
</dbReference>
<dbReference type="SMART" id="SM00388">
    <property type="entry name" value="HisKA"/>
    <property type="match status" value="1"/>
</dbReference>
<dbReference type="SUPFAM" id="SSF47757">
    <property type="entry name" value="Chemotaxis receptor methyltransferase CheR, N-terminal domain"/>
    <property type="match status" value="1"/>
</dbReference>
<keyword evidence="7" id="KW-0175">Coiled coil</keyword>